<dbReference type="SMART" id="SM00342">
    <property type="entry name" value="HTH_ARAC"/>
    <property type="match status" value="1"/>
</dbReference>
<dbReference type="Pfam" id="PF12833">
    <property type="entry name" value="HTH_18"/>
    <property type="match status" value="1"/>
</dbReference>
<evidence type="ECO:0000259" key="12">
    <source>
        <dbReference type="PROSITE" id="PS01124"/>
    </source>
</evidence>
<reference evidence="15 16" key="1">
    <citation type="submission" date="2019-04" db="EMBL/GenBank/DDBJ databases">
        <title>Sphingobacterium olei sp. nov., isolated from oil-contaminated soil.</title>
        <authorList>
            <person name="Liu B."/>
        </authorList>
    </citation>
    <scope>NUCLEOTIDE SEQUENCE [LARGE SCALE GENOMIC DNA]</scope>
    <source>
        <strain evidence="15 16">Y3L14</strain>
    </source>
</reference>
<dbReference type="InterPro" id="IPR036097">
    <property type="entry name" value="HisK_dim/P_sf"/>
</dbReference>
<dbReference type="EC" id="2.7.13.3" evidence="2"/>
<accession>A0A4U0H0B4</accession>
<keyword evidence="10" id="KW-1133">Transmembrane helix</keyword>
<dbReference type="PRINTS" id="PR00344">
    <property type="entry name" value="BCTRLSENSOR"/>
</dbReference>
<dbReference type="RefSeq" id="WP_136822296.1">
    <property type="nucleotide sequence ID" value="NZ_BMJX01000006.1"/>
</dbReference>
<dbReference type="SUPFAM" id="SSF47384">
    <property type="entry name" value="Homodimeric domain of signal transducing histidine kinase"/>
    <property type="match status" value="1"/>
</dbReference>
<dbReference type="InterPro" id="IPR015943">
    <property type="entry name" value="WD40/YVTN_repeat-like_dom_sf"/>
</dbReference>
<dbReference type="Gene3D" id="2.60.40.10">
    <property type="entry name" value="Immunoglobulins"/>
    <property type="match status" value="1"/>
</dbReference>
<dbReference type="GO" id="GO:0000155">
    <property type="term" value="F:phosphorelay sensor kinase activity"/>
    <property type="evidence" value="ECO:0007669"/>
    <property type="project" value="InterPro"/>
</dbReference>
<proteinExistence type="predicted"/>
<dbReference type="GO" id="GO:0043565">
    <property type="term" value="F:sequence-specific DNA binding"/>
    <property type="evidence" value="ECO:0007669"/>
    <property type="project" value="InterPro"/>
</dbReference>
<dbReference type="PANTHER" id="PTHR43547">
    <property type="entry name" value="TWO-COMPONENT HISTIDINE KINASE"/>
    <property type="match status" value="1"/>
</dbReference>
<dbReference type="PROSITE" id="PS50110">
    <property type="entry name" value="RESPONSE_REGULATORY"/>
    <property type="match status" value="1"/>
</dbReference>
<feature type="domain" description="Response regulatory" evidence="14">
    <location>
        <begin position="1184"/>
        <end position="1299"/>
    </location>
</feature>
<evidence type="ECO:0000256" key="8">
    <source>
        <dbReference type="PROSITE-ProRule" id="PRU00169"/>
    </source>
</evidence>
<keyword evidence="16" id="KW-1185">Reference proteome</keyword>
<dbReference type="PANTHER" id="PTHR43547:SF2">
    <property type="entry name" value="HYBRID SIGNAL TRANSDUCTION HISTIDINE KINASE C"/>
    <property type="match status" value="1"/>
</dbReference>
<dbReference type="SMART" id="SM00388">
    <property type="entry name" value="HisKA"/>
    <property type="match status" value="1"/>
</dbReference>
<dbReference type="FunFam" id="1.10.287.130:FF:000045">
    <property type="entry name" value="Two-component system sensor histidine kinase/response regulator"/>
    <property type="match status" value="1"/>
</dbReference>
<dbReference type="InterPro" id="IPR011123">
    <property type="entry name" value="Y_Y_Y"/>
</dbReference>
<dbReference type="GO" id="GO:0003700">
    <property type="term" value="F:DNA-binding transcription factor activity"/>
    <property type="evidence" value="ECO:0007669"/>
    <property type="project" value="InterPro"/>
</dbReference>
<evidence type="ECO:0000256" key="6">
    <source>
        <dbReference type="ARBA" id="ARBA00023015"/>
    </source>
</evidence>
<dbReference type="InterPro" id="IPR009057">
    <property type="entry name" value="Homeodomain-like_sf"/>
</dbReference>
<dbReference type="Proteomes" id="UP000309872">
    <property type="component" value="Unassembled WGS sequence"/>
</dbReference>
<dbReference type="InterPro" id="IPR011006">
    <property type="entry name" value="CheY-like_superfamily"/>
</dbReference>
<dbReference type="PROSITE" id="PS50109">
    <property type="entry name" value="HIS_KIN"/>
    <property type="match status" value="1"/>
</dbReference>
<dbReference type="SUPFAM" id="SSF63829">
    <property type="entry name" value="Calcium-dependent phosphotriesterase"/>
    <property type="match status" value="1"/>
</dbReference>
<evidence type="ECO:0000256" key="5">
    <source>
        <dbReference type="ARBA" id="ARBA00022777"/>
    </source>
</evidence>
<keyword evidence="4" id="KW-0808">Transferase</keyword>
<evidence type="ECO:0000256" key="9">
    <source>
        <dbReference type="SAM" id="MobiDB-lite"/>
    </source>
</evidence>
<dbReference type="EMBL" id="SUKA01000006">
    <property type="protein sequence ID" value="TJY63622.1"/>
    <property type="molecule type" value="Genomic_DNA"/>
</dbReference>
<organism evidence="15 16">
    <name type="scientific">Sphingobacterium alkalisoli</name>
    <dbReference type="NCBI Taxonomy" id="1874115"/>
    <lineage>
        <taxon>Bacteria</taxon>
        <taxon>Pseudomonadati</taxon>
        <taxon>Bacteroidota</taxon>
        <taxon>Sphingobacteriia</taxon>
        <taxon>Sphingobacteriales</taxon>
        <taxon>Sphingobacteriaceae</taxon>
        <taxon>Sphingobacterium</taxon>
    </lineage>
</organism>
<feature type="region of interest" description="Disordered" evidence="9">
    <location>
        <begin position="1152"/>
        <end position="1177"/>
    </location>
</feature>
<evidence type="ECO:0000256" key="2">
    <source>
        <dbReference type="ARBA" id="ARBA00012438"/>
    </source>
</evidence>
<dbReference type="CDD" id="cd00082">
    <property type="entry name" value="HisKA"/>
    <property type="match status" value="1"/>
</dbReference>
<dbReference type="OrthoDB" id="9809670at2"/>
<evidence type="ECO:0000256" key="10">
    <source>
        <dbReference type="SAM" id="Phobius"/>
    </source>
</evidence>
<dbReference type="InterPro" id="IPR005467">
    <property type="entry name" value="His_kinase_dom"/>
</dbReference>
<dbReference type="InterPro" id="IPR018060">
    <property type="entry name" value="HTH_AraC"/>
</dbReference>
<evidence type="ECO:0000256" key="7">
    <source>
        <dbReference type="ARBA" id="ARBA00023163"/>
    </source>
</evidence>
<evidence type="ECO:0000259" key="14">
    <source>
        <dbReference type="PROSITE" id="PS50110"/>
    </source>
</evidence>
<dbReference type="SMART" id="SM00387">
    <property type="entry name" value="HATPase_c"/>
    <property type="match status" value="1"/>
</dbReference>
<keyword evidence="7" id="KW-0804">Transcription</keyword>
<dbReference type="SUPFAM" id="SSF69322">
    <property type="entry name" value="Tricorn protease domain 2"/>
    <property type="match status" value="1"/>
</dbReference>
<dbReference type="Gene3D" id="1.10.287.130">
    <property type="match status" value="1"/>
</dbReference>
<feature type="compositionally biased region" description="Polar residues" evidence="9">
    <location>
        <begin position="1164"/>
        <end position="1173"/>
    </location>
</feature>
<evidence type="ECO:0000259" key="13">
    <source>
        <dbReference type="PROSITE" id="PS50109"/>
    </source>
</evidence>
<dbReference type="Pfam" id="PF07494">
    <property type="entry name" value="Reg_prop"/>
    <property type="match status" value="3"/>
</dbReference>
<dbReference type="SUPFAM" id="SSF46689">
    <property type="entry name" value="Homeodomain-like"/>
    <property type="match status" value="1"/>
</dbReference>
<name>A0A4U0H0B4_9SPHI</name>
<keyword evidence="10" id="KW-0472">Membrane</keyword>
<feature type="chain" id="PRO_5020480742" description="histidine kinase" evidence="11">
    <location>
        <begin position="22"/>
        <end position="1433"/>
    </location>
</feature>
<feature type="compositionally biased region" description="Basic and acidic residues" evidence="9">
    <location>
        <begin position="1152"/>
        <end position="1162"/>
    </location>
</feature>
<dbReference type="Pfam" id="PF00072">
    <property type="entry name" value="Response_reg"/>
    <property type="match status" value="1"/>
</dbReference>
<dbReference type="Gene3D" id="3.40.50.2300">
    <property type="match status" value="1"/>
</dbReference>
<dbReference type="PROSITE" id="PS01124">
    <property type="entry name" value="HTH_ARAC_FAMILY_2"/>
    <property type="match status" value="1"/>
</dbReference>
<dbReference type="Pfam" id="PF02518">
    <property type="entry name" value="HATPase_c"/>
    <property type="match status" value="1"/>
</dbReference>
<dbReference type="CDD" id="cd17574">
    <property type="entry name" value="REC_OmpR"/>
    <property type="match status" value="1"/>
</dbReference>
<keyword evidence="11" id="KW-0732">Signal</keyword>
<dbReference type="SMART" id="SM00448">
    <property type="entry name" value="REC"/>
    <property type="match status" value="1"/>
</dbReference>
<keyword evidence="10" id="KW-0812">Transmembrane</keyword>
<dbReference type="InterPro" id="IPR013783">
    <property type="entry name" value="Ig-like_fold"/>
</dbReference>
<keyword evidence="3 8" id="KW-0597">Phosphoprotein</keyword>
<keyword evidence="5" id="KW-0418">Kinase</keyword>
<dbReference type="Gene3D" id="3.30.565.10">
    <property type="entry name" value="Histidine kinase-like ATPase, C-terminal domain"/>
    <property type="match status" value="1"/>
</dbReference>
<protein>
    <recommendedName>
        <fullName evidence="2">histidine kinase</fullName>
        <ecNumber evidence="2">2.7.13.3</ecNumber>
    </recommendedName>
</protein>
<keyword evidence="6" id="KW-0805">Transcription regulation</keyword>
<feature type="domain" description="Histidine kinase" evidence="13">
    <location>
        <begin position="931"/>
        <end position="1148"/>
    </location>
</feature>
<dbReference type="Pfam" id="PF00512">
    <property type="entry name" value="HisKA"/>
    <property type="match status" value="1"/>
</dbReference>
<dbReference type="Gene3D" id="2.130.10.10">
    <property type="entry name" value="YVTN repeat-like/Quinoprotein amine dehydrogenase"/>
    <property type="match status" value="4"/>
</dbReference>
<dbReference type="Pfam" id="PF07495">
    <property type="entry name" value="Y_Y_Y"/>
    <property type="match status" value="1"/>
</dbReference>
<dbReference type="InterPro" id="IPR001789">
    <property type="entry name" value="Sig_transdc_resp-reg_receiver"/>
</dbReference>
<dbReference type="Gene3D" id="1.10.10.60">
    <property type="entry name" value="Homeodomain-like"/>
    <property type="match status" value="1"/>
</dbReference>
<dbReference type="InterPro" id="IPR003594">
    <property type="entry name" value="HATPase_dom"/>
</dbReference>
<feature type="domain" description="HTH araC/xylS-type" evidence="12">
    <location>
        <begin position="1333"/>
        <end position="1432"/>
    </location>
</feature>
<dbReference type="InterPro" id="IPR036890">
    <property type="entry name" value="HATPase_C_sf"/>
</dbReference>
<dbReference type="InterPro" id="IPR004358">
    <property type="entry name" value="Sig_transdc_His_kin-like_C"/>
</dbReference>
<evidence type="ECO:0000313" key="15">
    <source>
        <dbReference type="EMBL" id="TJY63622.1"/>
    </source>
</evidence>
<feature type="signal peptide" evidence="11">
    <location>
        <begin position="1"/>
        <end position="21"/>
    </location>
</feature>
<dbReference type="InterPro" id="IPR011110">
    <property type="entry name" value="Reg_prop"/>
</dbReference>
<dbReference type="SUPFAM" id="SSF52172">
    <property type="entry name" value="CheY-like"/>
    <property type="match status" value="1"/>
</dbReference>
<dbReference type="FunFam" id="3.30.565.10:FF:000006">
    <property type="entry name" value="Sensor histidine kinase WalK"/>
    <property type="match status" value="1"/>
</dbReference>
<feature type="modified residue" description="4-aspartylphosphate" evidence="8">
    <location>
        <position position="1232"/>
    </location>
</feature>
<dbReference type="SUPFAM" id="SSF55874">
    <property type="entry name" value="ATPase domain of HSP90 chaperone/DNA topoisomerase II/histidine kinase"/>
    <property type="match status" value="1"/>
</dbReference>
<dbReference type="InterPro" id="IPR003661">
    <property type="entry name" value="HisK_dim/P_dom"/>
</dbReference>
<evidence type="ECO:0000256" key="11">
    <source>
        <dbReference type="SAM" id="SignalP"/>
    </source>
</evidence>
<sequence>MPNIYRSVFVVLFMISTLSFAQVNCKVEYYSGKDGLAHSSVTAIVKDRDGFMWLGTWNGLNRFDGKNFKTYKPSLKGNSYLESKRIVQILDGENNLLWIKTYDKQVYWFDKKTEKFATLSTIIEERYKKKILFNKILHVSKDHVWLGSVADGLFRISTRDISTKGIRQFREAEGSDNILSSNEVNFLHEDKKGKIWIGTINGLNSLIVGENEGLRNTLFIIKETLGLNITKFEEDRNQIYFSTAQGILIVYNKQTQLITKRRVSDYPINNIFLSKRSKILYLTDSSGKVIGYDIDNAASKIYLQGAEEFIHLFEDSRGNLWLEPSSEGVVFWNRTSGKINHFYSPSKKQDKKALFSCFEDINDVVWVSMKGGGFGYYDYKSASFVTKNEDMSGNYTSFPQLIYSLHYDPSGVVWLCTEENGLIKMVLRNNNFDSDKLVKALSPEEDPEVRSLMFDTKGRLWVGTKSGSLVVKKNDTYTSAPIDKLPVQGFSGIYAMLEDKSNTIWIATKNKGLYVATPKNQEQTDYSLTHYDTMNSTLQSDQIYTVLQDHRGDVWLGTFDKGLIKVQWKDGLIDFKSITFNNKTYPQGSFDKIRYLTVDDTGNIWIATTFGLVVYSQKGHFRVYRDSYQTGNGIGGNDLQYILKASNGDMWLCTSGGGLTKATGDPFTGLKFKNYTDEDGLSNDYILSGAEDSDGNLWLATEGGISKFDLRSEQFFPFDAFHEQPGFNFSEKTVAKSPYGEIIWGTSKGTILLDPSKQIISKSKATLVFSGLQVNNKDLRPNPEIDGQAFNIQYADKIILNYDQNNISIDFTITDHRYSQHNYLYRLQGLDSTWHTDKQLNRVTFTNLSPGQYCLEVKAQSDLYTVLPYKSLAIIILPPWWHTWWAYTIYFVLLLCIATLVWRILSTMIDLKNKVEIEKKVAEMKMDFFTNVSHELRTPLTLILSPVKQLLGSEKLSSQGEQYLNMVYRNATRMETFVNQLLDLRKIQENKFKVQFEMFDVIALSRQVIDNFRPIARERRMTLKTSFSSDSILIQADENHIETILFNILSNSFKYSPDDTEIVVSLDEQQGVFNLQVSDQGCGVSNEMLNNIFELFYVESKTVSKNTKGTGIGLALAKELVDLHNGQIRAFNNDDRGLSVIVTLPVVQQKESHIPQQVRDETASEQQSYSGNAEEQKDDVEKPVVLIVEDNEDLMNFLKMQLNLYYKVLIAHDGIEGLAVAEQQIPDLIISDIMMPHMDGITMLAQIRQNTKISHIPIVLLSAKHAIESQIEGIQYGADFYITKPFHTEFLLSSVNNLIRRRTQFFSAMVERREVVLKPSDLIITDTDEKFLKNVVQVVEERMSDPDFNIDMVADGLHMSRNTFYKKFKSLTKIAPIEFVRDMRLQRAYQVLGDGRHTVAEVAYMVGFNNPKYFSTCFKDKFGVSPKEFSKSL</sequence>
<evidence type="ECO:0000313" key="16">
    <source>
        <dbReference type="Proteomes" id="UP000309872"/>
    </source>
</evidence>
<feature type="transmembrane region" description="Helical" evidence="10">
    <location>
        <begin position="884"/>
        <end position="905"/>
    </location>
</feature>
<gene>
    <name evidence="15" type="ORF">FAZ19_18800</name>
</gene>
<comment type="caution">
    <text evidence="15">The sequence shown here is derived from an EMBL/GenBank/DDBJ whole genome shotgun (WGS) entry which is preliminary data.</text>
</comment>
<evidence type="ECO:0000256" key="1">
    <source>
        <dbReference type="ARBA" id="ARBA00000085"/>
    </source>
</evidence>
<comment type="catalytic activity">
    <reaction evidence="1">
        <text>ATP + protein L-histidine = ADP + protein N-phospho-L-histidine.</text>
        <dbReference type="EC" id="2.7.13.3"/>
    </reaction>
</comment>
<evidence type="ECO:0000256" key="3">
    <source>
        <dbReference type="ARBA" id="ARBA00022553"/>
    </source>
</evidence>
<evidence type="ECO:0000256" key="4">
    <source>
        <dbReference type="ARBA" id="ARBA00022679"/>
    </source>
</evidence>